<dbReference type="Proteomes" id="UP000838821">
    <property type="component" value="Unassembled WGS sequence"/>
</dbReference>
<name>A0ABN8GAC3_9BACL</name>
<dbReference type="EMBL" id="CAKMMW010000002">
    <property type="protein sequence ID" value="CAH1197042.1"/>
    <property type="molecule type" value="Genomic_DNA"/>
</dbReference>
<sequence length="235" mass="25671">MSMLSSKRNQIIVAFILALALVMVYINFISPLQTEKASKERLLIQKRQELDALNKRSAGGGAIGAAEQVSLSHTRNRVPEEPDVEGLIREIRMLEVITKMSLASYNFEIGKASDVVIKAPTSSTAPAKGSTTVTQVAPPMPSLAIPIKLSTTAKGDYAQIHRFLDELQTTNRLMQVDKLTFAVKGGAPVKLNALKREITVNVSLVSYYAPGLQKFFKNPLTVPYTKPAGKTNPVY</sequence>
<gene>
    <name evidence="1" type="ORF">PAECIP111891_01036</name>
</gene>
<reference evidence="1" key="1">
    <citation type="submission" date="2022-01" db="EMBL/GenBank/DDBJ databases">
        <authorList>
            <person name="Criscuolo A."/>
        </authorList>
    </citation>
    <scope>NUCLEOTIDE SEQUENCE</scope>
    <source>
        <strain evidence="1">CIP111891</strain>
    </source>
</reference>
<dbReference type="RefSeq" id="WP_236285241.1">
    <property type="nucleotide sequence ID" value="NZ_CAKMMW010000002.1"/>
</dbReference>
<evidence type="ECO:0000313" key="2">
    <source>
        <dbReference type="Proteomes" id="UP000838821"/>
    </source>
</evidence>
<organism evidence="1 2">
    <name type="scientific">Paenibacillus allorhizoplanae</name>
    <dbReference type="NCBI Taxonomy" id="2905648"/>
    <lineage>
        <taxon>Bacteria</taxon>
        <taxon>Bacillati</taxon>
        <taxon>Bacillota</taxon>
        <taxon>Bacilli</taxon>
        <taxon>Bacillales</taxon>
        <taxon>Paenibacillaceae</taxon>
        <taxon>Paenibacillus</taxon>
    </lineage>
</organism>
<accession>A0ABN8GAC3</accession>
<comment type="caution">
    <text evidence="1">The sequence shown here is derived from an EMBL/GenBank/DDBJ whole genome shotgun (WGS) entry which is preliminary data.</text>
</comment>
<protein>
    <recommendedName>
        <fullName evidence="3">Pilus assembly protein PilO</fullName>
    </recommendedName>
</protein>
<evidence type="ECO:0008006" key="3">
    <source>
        <dbReference type="Google" id="ProtNLM"/>
    </source>
</evidence>
<evidence type="ECO:0000313" key="1">
    <source>
        <dbReference type="EMBL" id="CAH1197042.1"/>
    </source>
</evidence>
<dbReference type="InterPro" id="IPR014717">
    <property type="entry name" value="Transl_elong_EF1B/ribsomal_bS6"/>
</dbReference>
<keyword evidence="2" id="KW-1185">Reference proteome</keyword>
<proteinExistence type="predicted"/>
<dbReference type="Gene3D" id="3.30.70.60">
    <property type="match status" value="1"/>
</dbReference>